<proteinExistence type="predicted"/>
<dbReference type="Pfam" id="PF20431">
    <property type="entry name" value="E_motif"/>
    <property type="match status" value="1"/>
</dbReference>
<dbReference type="Pfam" id="PF20430">
    <property type="entry name" value="Eplus_motif"/>
    <property type="match status" value="1"/>
</dbReference>
<feature type="repeat" description="PPR" evidence="2">
    <location>
        <begin position="199"/>
        <end position="233"/>
    </location>
</feature>
<dbReference type="AlphaFoldDB" id="A0AB40AXY3"/>
<dbReference type="GeneID" id="120256164"/>
<keyword evidence="1" id="KW-0677">Repeat</keyword>
<dbReference type="Proteomes" id="UP001515500">
    <property type="component" value="Unplaced"/>
</dbReference>
<dbReference type="InterPro" id="IPR046849">
    <property type="entry name" value="E2_motif"/>
</dbReference>
<dbReference type="PANTHER" id="PTHR47926">
    <property type="entry name" value="PENTATRICOPEPTIDE REPEAT-CONTAINING PROTEIN"/>
    <property type="match status" value="1"/>
</dbReference>
<dbReference type="Pfam" id="PF13041">
    <property type="entry name" value="PPR_2"/>
    <property type="match status" value="4"/>
</dbReference>
<feature type="repeat" description="PPR" evidence="2">
    <location>
        <begin position="569"/>
        <end position="603"/>
    </location>
</feature>
<dbReference type="PROSITE" id="PS51375">
    <property type="entry name" value="PPR"/>
    <property type="match status" value="7"/>
</dbReference>
<feature type="repeat" description="PPR" evidence="2">
    <location>
        <begin position="467"/>
        <end position="501"/>
    </location>
</feature>
<feature type="repeat" description="PPR" evidence="2">
    <location>
        <begin position="300"/>
        <end position="334"/>
    </location>
</feature>
<feature type="repeat" description="PPR" evidence="2">
    <location>
        <begin position="335"/>
        <end position="365"/>
    </location>
</feature>
<dbReference type="FunFam" id="1.25.40.10:FF:000470">
    <property type="entry name" value="Pentatricopeptide repeat-containing protein At5g66520"/>
    <property type="match status" value="1"/>
</dbReference>
<dbReference type="GO" id="GO:0003723">
    <property type="term" value="F:RNA binding"/>
    <property type="evidence" value="ECO:0007669"/>
    <property type="project" value="InterPro"/>
</dbReference>
<dbReference type="RefSeq" id="XP_039119853.1">
    <property type="nucleotide sequence ID" value="XM_039263919.1"/>
</dbReference>
<dbReference type="Pfam" id="PF01535">
    <property type="entry name" value="PPR"/>
    <property type="match status" value="3"/>
</dbReference>
<sequence length="653" mass="72960">MLSSTTHRALNLLPNCQSSLVHNQNLIFHPPHASLLLSLLDRCSSLRHLKQIHAQMILSNLISSPFAAGRLVAFCALSDTPALPYCVAVLRNLCNPNTFSWNVAIRGYSDSDDPKESIFLYKDMLRSSTRPDNRTFPFLFKACSKISGCFLTGNAVLGHVVQLGLISDVFIFNAALHMFAVCGGLVNARKLFDGSGVRDLVSWNTLINAYVQCGKPQEGLGLFREMEVGGVRPDEVTMIGLVSCCSQLQDLELGRNFHRYVEENELEFTVPLTNALMDMYIKCESLKPAENLFHGMKKRTAISWTTMIVGYAKFGLLDKARKVFDEMPEKDVIPWNALIAGYVQCRRGKEALALFHEMQTSDVKPNEVTMVSLLSACTQLGALDMGLWIHRYIEKQNFSLNVALGTALVDMYAKCGKIKKSLQVFEEIPERNALTWTSIICGLASHGCARDAIEHFHSMTEIGLVPDDVTFLGVLSACCHAGLVDEGRKYFAQMSSVYKLPPRIKHYSCMVDLLGRAGLLNEALEVVRTMHIEPDAVVWGALFFACRIHRNVSVGEYAAARLLELDPHDSGIYVLLANMYAEANMRDESDKVWELMKQKGVEKTPGCSLIEVDGMVHEFIVRDKSHQECKEIYACLTQLTKQINCDRTMADLY</sequence>
<gene>
    <name evidence="4 5 6 7" type="primary">LOC120256164</name>
</gene>
<dbReference type="Gene3D" id="1.25.40.10">
    <property type="entry name" value="Tetratricopeptide repeat domain"/>
    <property type="match status" value="4"/>
</dbReference>
<dbReference type="InterPro" id="IPR046960">
    <property type="entry name" value="PPR_At4g14850-like_plant"/>
</dbReference>
<dbReference type="RefSeq" id="XP_039119855.1">
    <property type="nucleotide sequence ID" value="XM_039263921.1"/>
</dbReference>
<dbReference type="RefSeq" id="XP_039119854.1">
    <property type="nucleotide sequence ID" value="XM_039263920.1"/>
</dbReference>
<organism evidence="3 7">
    <name type="scientific">Dioscorea cayennensis subsp. rotundata</name>
    <name type="common">White Guinea yam</name>
    <name type="synonym">Dioscorea rotundata</name>
    <dbReference type="NCBI Taxonomy" id="55577"/>
    <lineage>
        <taxon>Eukaryota</taxon>
        <taxon>Viridiplantae</taxon>
        <taxon>Streptophyta</taxon>
        <taxon>Embryophyta</taxon>
        <taxon>Tracheophyta</taxon>
        <taxon>Spermatophyta</taxon>
        <taxon>Magnoliopsida</taxon>
        <taxon>Liliopsida</taxon>
        <taxon>Dioscoreales</taxon>
        <taxon>Dioscoreaceae</taxon>
        <taxon>Dioscorea</taxon>
    </lineage>
</organism>
<evidence type="ECO:0000313" key="5">
    <source>
        <dbReference type="RefSeq" id="XP_039119854.1"/>
    </source>
</evidence>
<keyword evidence="3" id="KW-1185">Reference proteome</keyword>
<dbReference type="GO" id="GO:0009451">
    <property type="term" value="P:RNA modification"/>
    <property type="evidence" value="ECO:0007669"/>
    <property type="project" value="InterPro"/>
</dbReference>
<protein>
    <submittedName>
        <fullName evidence="4 5">Pentatricopeptide repeat-containing protein At2g22410, mitochondrial</fullName>
    </submittedName>
</protein>
<dbReference type="NCBIfam" id="TIGR00756">
    <property type="entry name" value="PPR"/>
    <property type="match status" value="5"/>
</dbReference>
<feature type="repeat" description="PPR" evidence="2">
    <location>
        <begin position="97"/>
        <end position="131"/>
    </location>
</feature>
<name>A0AB40AXY3_DIOCR</name>
<dbReference type="PANTHER" id="PTHR47926:SF436">
    <property type="entry name" value="PENTATRICOPEPTIDE REPEAT-CONTAINING PROTEIN ELI1, CHLOROPLASTIC-LIKE ISOFORM X2"/>
    <property type="match status" value="1"/>
</dbReference>
<evidence type="ECO:0000313" key="3">
    <source>
        <dbReference type="Proteomes" id="UP001515500"/>
    </source>
</evidence>
<dbReference type="RefSeq" id="XP_039119856.1">
    <property type="nucleotide sequence ID" value="XM_039263922.1"/>
</dbReference>
<evidence type="ECO:0000313" key="4">
    <source>
        <dbReference type="RefSeq" id="XP_039119853.1"/>
    </source>
</evidence>
<dbReference type="InterPro" id="IPR011990">
    <property type="entry name" value="TPR-like_helical_dom_sf"/>
</dbReference>
<evidence type="ECO:0000313" key="7">
    <source>
        <dbReference type="RefSeq" id="XP_039119856.1"/>
    </source>
</evidence>
<dbReference type="InterPro" id="IPR002885">
    <property type="entry name" value="PPR_rpt"/>
</dbReference>
<dbReference type="FunFam" id="1.25.40.10:FF:000715">
    <property type="entry name" value="Pentatricopeptide repeat-containing protein"/>
    <property type="match status" value="1"/>
</dbReference>
<evidence type="ECO:0000313" key="6">
    <source>
        <dbReference type="RefSeq" id="XP_039119855.1"/>
    </source>
</evidence>
<evidence type="ECO:0000256" key="1">
    <source>
        <dbReference type="ARBA" id="ARBA00022737"/>
    </source>
</evidence>
<dbReference type="InterPro" id="IPR046848">
    <property type="entry name" value="E_motif"/>
</dbReference>
<feature type="repeat" description="PPR" evidence="2">
    <location>
        <begin position="432"/>
        <end position="466"/>
    </location>
</feature>
<dbReference type="Pfam" id="PF12854">
    <property type="entry name" value="PPR_1"/>
    <property type="match status" value="1"/>
</dbReference>
<dbReference type="FunFam" id="1.25.40.10:FF:000348">
    <property type="entry name" value="Pentatricopeptide repeat-containing protein chloroplastic"/>
    <property type="match status" value="1"/>
</dbReference>
<evidence type="ECO:0000256" key="2">
    <source>
        <dbReference type="PROSITE-ProRule" id="PRU00708"/>
    </source>
</evidence>
<reference evidence="4 5" key="1">
    <citation type="submission" date="2025-04" db="UniProtKB">
        <authorList>
            <consortium name="RefSeq"/>
        </authorList>
    </citation>
    <scope>IDENTIFICATION</scope>
</reference>
<accession>A0AB40AXY3</accession>